<keyword evidence="9" id="KW-0675">Receptor</keyword>
<dbReference type="InterPro" id="IPR023996">
    <property type="entry name" value="TonB-dep_OMP_SusC/RagA"/>
</dbReference>
<evidence type="ECO:0000256" key="5">
    <source>
        <dbReference type="ARBA" id="ARBA00023136"/>
    </source>
</evidence>
<keyword evidence="5 7" id="KW-0472">Membrane</keyword>
<evidence type="ECO:0000256" key="3">
    <source>
        <dbReference type="ARBA" id="ARBA00022452"/>
    </source>
</evidence>
<dbReference type="InterPro" id="IPR012910">
    <property type="entry name" value="Plug_dom"/>
</dbReference>
<gene>
    <name evidence="9" type="ORF">QQ020_35380</name>
</gene>
<keyword evidence="10" id="KW-1185">Reference proteome</keyword>
<dbReference type="PROSITE" id="PS52016">
    <property type="entry name" value="TONB_DEPENDENT_REC_3"/>
    <property type="match status" value="1"/>
</dbReference>
<dbReference type="EMBL" id="JAUJEB010000016">
    <property type="protein sequence ID" value="MDN5217411.1"/>
    <property type="molecule type" value="Genomic_DNA"/>
</dbReference>
<dbReference type="NCBIfam" id="TIGR04057">
    <property type="entry name" value="SusC_RagA_signa"/>
    <property type="match status" value="1"/>
</dbReference>
<evidence type="ECO:0000256" key="4">
    <source>
        <dbReference type="ARBA" id="ARBA00022692"/>
    </source>
</evidence>
<accession>A0ABT8LJR8</accession>
<dbReference type="SUPFAM" id="SSF56935">
    <property type="entry name" value="Porins"/>
    <property type="match status" value="1"/>
</dbReference>
<dbReference type="InterPro" id="IPR008969">
    <property type="entry name" value="CarboxyPept-like_regulatory"/>
</dbReference>
<evidence type="ECO:0000256" key="1">
    <source>
        <dbReference type="ARBA" id="ARBA00004571"/>
    </source>
</evidence>
<evidence type="ECO:0000256" key="2">
    <source>
        <dbReference type="ARBA" id="ARBA00022448"/>
    </source>
</evidence>
<evidence type="ECO:0000313" key="9">
    <source>
        <dbReference type="EMBL" id="MDN5217411.1"/>
    </source>
</evidence>
<keyword evidence="6 7" id="KW-0998">Cell outer membrane</keyword>
<reference evidence="9" key="1">
    <citation type="submission" date="2023-06" db="EMBL/GenBank/DDBJ databases">
        <title>Genomic of Agaribacillus aureum.</title>
        <authorList>
            <person name="Wang G."/>
        </authorList>
    </citation>
    <scope>NUCLEOTIDE SEQUENCE</scope>
    <source>
        <strain evidence="9">BMA12</strain>
    </source>
</reference>
<dbReference type="Gene3D" id="2.170.130.10">
    <property type="entry name" value="TonB-dependent receptor, plug domain"/>
    <property type="match status" value="1"/>
</dbReference>
<dbReference type="SUPFAM" id="SSF49464">
    <property type="entry name" value="Carboxypeptidase regulatory domain-like"/>
    <property type="match status" value="1"/>
</dbReference>
<dbReference type="InterPro" id="IPR036942">
    <property type="entry name" value="Beta-barrel_TonB_sf"/>
</dbReference>
<comment type="subcellular location">
    <subcellularLocation>
        <location evidence="1 7">Cell outer membrane</location>
        <topology evidence="1 7">Multi-pass membrane protein</topology>
    </subcellularLocation>
</comment>
<comment type="similarity">
    <text evidence="7">Belongs to the TonB-dependent receptor family.</text>
</comment>
<proteinExistence type="inferred from homology"/>
<evidence type="ECO:0000256" key="6">
    <source>
        <dbReference type="ARBA" id="ARBA00023237"/>
    </source>
</evidence>
<evidence type="ECO:0000256" key="7">
    <source>
        <dbReference type="PROSITE-ProRule" id="PRU01360"/>
    </source>
</evidence>
<dbReference type="NCBIfam" id="TIGR04056">
    <property type="entry name" value="OMP_RagA_SusC"/>
    <property type="match status" value="1"/>
</dbReference>
<feature type="domain" description="TonB-dependent receptor plug" evidence="8">
    <location>
        <begin position="227"/>
        <end position="336"/>
    </location>
</feature>
<dbReference type="Gene3D" id="2.40.170.20">
    <property type="entry name" value="TonB-dependent receptor, beta-barrel domain"/>
    <property type="match status" value="1"/>
</dbReference>
<dbReference type="Proteomes" id="UP001172083">
    <property type="component" value="Unassembled WGS sequence"/>
</dbReference>
<dbReference type="Pfam" id="PF13715">
    <property type="entry name" value="CarbopepD_reg_2"/>
    <property type="match status" value="1"/>
</dbReference>
<dbReference type="Pfam" id="PF07715">
    <property type="entry name" value="Plug"/>
    <property type="match status" value="1"/>
</dbReference>
<evidence type="ECO:0000259" key="8">
    <source>
        <dbReference type="Pfam" id="PF07715"/>
    </source>
</evidence>
<evidence type="ECO:0000313" key="10">
    <source>
        <dbReference type="Proteomes" id="UP001172083"/>
    </source>
</evidence>
<dbReference type="Gene3D" id="2.60.40.1120">
    <property type="entry name" value="Carboxypeptidase-like, regulatory domain"/>
    <property type="match status" value="1"/>
</dbReference>
<dbReference type="RefSeq" id="WP_346762748.1">
    <property type="nucleotide sequence ID" value="NZ_JAUJEB010000016.1"/>
</dbReference>
<comment type="caution">
    <text evidence="9">The sequence shown here is derived from an EMBL/GenBank/DDBJ whole genome shotgun (WGS) entry which is preliminary data.</text>
</comment>
<dbReference type="InterPro" id="IPR023997">
    <property type="entry name" value="TonB-dep_OMP_SusC/RagA_CS"/>
</dbReference>
<name>A0ABT8LJR8_9BACT</name>
<dbReference type="InterPro" id="IPR039426">
    <property type="entry name" value="TonB-dep_rcpt-like"/>
</dbReference>
<keyword evidence="3 7" id="KW-1134">Transmembrane beta strand</keyword>
<dbReference type="InterPro" id="IPR037066">
    <property type="entry name" value="Plug_dom_sf"/>
</dbReference>
<sequence>MKSKIIPIIWMVLKHTFYVILMLNLSLSTLLANAGMAQIKSLEEIPISISLNNITVRKALNAIEQKTGFIFTYSKEKLNERKKINANVENGTLEALLLSIASQADLKFYRVNNTISVTQTAKKNAKDNLLVEVLEKTISGKVTDEYNEPLPGVNIVVKGTGLGTISDSNGDYTLNVADDATTIIFSFVGYLSEEVEINGRSVIDVSLLPDISTLSEVVVIGYGSVQKKDLTGSVSSIDAEDVNNLPASRIDQIIQGRAPGVLVTANNGAPGARSSIRIRGGNSINADNEPLYVIDGFIVGTGFNLNNINVNDIESLEILKDATAISIYGTRGANGVILVTTKSGTKVPTGKPEISLNAYTGVQELARKIDYLDGPARAAYGSELAAFSGEADPFTDPSEIGNVDWQDQITETGTINNVDLSFAGRTEKLNYYVSANVFDQRGVIRESGIRRYNLRTNMDLNISEKLRFGLRLNTSFTKTDHSLVTLWGMREVLTAFPIYNEDGTFNALNPVTGGVLRNPEADLQLKTNFTNQTNILSTAYFEFEPIEGLVIKSSIGPRLNWSKRNIFDSGNLPTRAAAQQGGRARITNGYFYDILQENTVSYSTEFSENHKIDAVAGFTWQLERNETFAAETDGLTLDALGFDAIGLGDPLTFDIESGFSGATQIVSWLGRANYTFKDKYLFTVAARVDGASVYAGSNNAYSFFPSAAFAWRLIDEPFIKDLGVFDNLKLRASYGSAGKESIAPYRTLAVLNSAGLIFNDIQTVAIFRGRPENPELTWETTNQFDIGLEMGFFEGRLNLEMDYYYKKTTDLLLERQIARATGFSTKLENVGSVQNQGLELMISSLNIDKGNFKWETTLTVAGNRSKVLDLGGVDEIVRYSLEQGGPGSKLIVGEPIGVYTGVKYLGTYKSQDEIDADGNLGIRQVVGGPRFNDTNGDGVINNDDHEILGNPEPDFYGGINNVVSYKDFTLELYFQGTYGNEIYNEYAQRGFFGRSTANMYADLINRWTPENPNSDIPRAGSMVSISDIRSNSELIEDGSHLRLKNIRLSYNVPLKNRSTIKSLTVYGLGSNVFLLSDFRGYDPEVNRLGTNSTVRGIARAEYPNARTFTVGLRANF</sequence>
<organism evidence="9 10">
    <name type="scientific">Agaribacillus aureus</name>
    <dbReference type="NCBI Taxonomy" id="3051825"/>
    <lineage>
        <taxon>Bacteria</taxon>
        <taxon>Pseudomonadati</taxon>
        <taxon>Bacteroidota</taxon>
        <taxon>Cytophagia</taxon>
        <taxon>Cytophagales</taxon>
        <taxon>Splendidivirgaceae</taxon>
        <taxon>Agaribacillus</taxon>
    </lineage>
</organism>
<keyword evidence="4 7" id="KW-0812">Transmembrane</keyword>
<keyword evidence="2 7" id="KW-0813">Transport</keyword>
<protein>
    <submittedName>
        <fullName evidence="9">TonB-dependent receptor</fullName>
    </submittedName>
</protein>